<dbReference type="EMBL" id="CP032364">
    <property type="protein sequence ID" value="AYA98651.1"/>
    <property type="molecule type" value="Genomic_DNA"/>
</dbReference>
<dbReference type="RefSeq" id="WP_111525031.1">
    <property type="nucleotide sequence ID" value="NZ_CP032364.1"/>
</dbReference>
<sequence>MIVDLHCDTISEIFKGRKAGMNLKENRLMIDINKLKKSDTLLQCFAMFTHLGDVKSPYDYVNELIDLFEVEIEKNSSDISFVKSYDDIISNKKISAFLTIEEGEAIEGSIDNLEHFYNRGVRMMTLTWNFENSIGFGNKRVIKDGKLVGYIPDTENGLKPFGFEVVEKMEEMGMIVDVSHLSDAGIYDIIDMARKPFVASHSNARVVCDHPRNLTDDLIKKMANKGCISGLNFYPDFLSNNFSNRERMAYIDDAIEMLKYMVNLGGSEFVALGSDYDGFDDILEWKDASGTKSLIEAMDKAGFGHSLIENITYKNALRVIKEVVG</sequence>
<dbReference type="OrthoDB" id="9804920at2"/>
<dbReference type="InterPro" id="IPR032466">
    <property type="entry name" value="Metal_Hydrolase"/>
</dbReference>
<dbReference type="PANTHER" id="PTHR10443:SF12">
    <property type="entry name" value="DIPEPTIDASE"/>
    <property type="match status" value="1"/>
</dbReference>
<evidence type="ECO:0000313" key="1">
    <source>
        <dbReference type="EMBL" id="AYA98651.1"/>
    </source>
</evidence>
<dbReference type="KEGG" id="lua:D4A81_01160"/>
<organism evidence="1 2">
    <name type="scientific">Lachnoanaerobaculum umeaense</name>
    <dbReference type="NCBI Taxonomy" id="617123"/>
    <lineage>
        <taxon>Bacteria</taxon>
        <taxon>Bacillati</taxon>
        <taxon>Bacillota</taxon>
        <taxon>Clostridia</taxon>
        <taxon>Lachnospirales</taxon>
        <taxon>Lachnospiraceae</taxon>
        <taxon>Lachnoanaerobaculum</taxon>
    </lineage>
</organism>
<dbReference type="GO" id="GO:0006508">
    <property type="term" value="P:proteolysis"/>
    <property type="evidence" value="ECO:0007669"/>
    <property type="project" value="InterPro"/>
</dbReference>
<dbReference type="GO" id="GO:0070573">
    <property type="term" value="F:metallodipeptidase activity"/>
    <property type="evidence" value="ECO:0007669"/>
    <property type="project" value="InterPro"/>
</dbReference>
<dbReference type="Proteomes" id="UP000265562">
    <property type="component" value="Chromosome"/>
</dbReference>
<reference evidence="1 2" key="1">
    <citation type="submission" date="2018-09" db="EMBL/GenBank/DDBJ databases">
        <title>Genome sequencing of Lachnoanaerobaculum umeaense DSM 23576.</title>
        <authorList>
            <person name="Kook J.-K."/>
            <person name="Park S.-N."/>
            <person name="Lim Y.K."/>
        </authorList>
    </citation>
    <scope>NUCLEOTIDE SEQUENCE [LARGE SCALE GENOMIC DNA]</scope>
    <source>
        <strain evidence="2">DSM 23576 \ CCUG 58757</strain>
    </source>
</reference>
<dbReference type="CDD" id="cd01301">
    <property type="entry name" value="rDP_like"/>
    <property type="match status" value="1"/>
</dbReference>
<evidence type="ECO:0000313" key="2">
    <source>
        <dbReference type="Proteomes" id="UP000265562"/>
    </source>
</evidence>
<dbReference type="AlphaFoldDB" id="A0A385PWY3"/>
<name>A0A385PWY3_9FIRM</name>
<keyword evidence="2" id="KW-1185">Reference proteome</keyword>
<protein>
    <submittedName>
        <fullName evidence="1">Membrane dipeptidase</fullName>
    </submittedName>
</protein>
<dbReference type="Pfam" id="PF01244">
    <property type="entry name" value="Peptidase_M19"/>
    <property type="match status" value="1"/>
</dbReference>
<dbReference type="PANTHER" id="PTHR10443">
    <property type="entry name" value="MICROSOMAL DIPEPTIDASE"/>
    <property type="match status" value="1"/>
</dbReference>
<dbReference type="SUPFAM" id="SSF51556">
    <property type="entry name" value="Metallo-dependent hydrolases"/>
    <property type="match status" value="1"/>
</dbReference>
<dbReference type="PROSITE" id="PS51365">
    <property type="entry name" value="RENAL_DIPEPTIDASE_2"/>
    <property type="match status" value="1"/>
</dbReference>
<gene>
    <name evidence="1" type="ORF">D4A81_01160</name>
</gene>
<dbReference type="Gene3D" id="3.20.20.140">
    <property type="entry name" value="Metal-dependent hydrolases"/>
    <property type="match status" value="1"/>
</dbReference>
<proteinExistence type="predicted"/>
<dbReference type="InterPro" id="IPR008257">
    <property type="entry name" value="Pept_M19"/>
</dbReference>
<accession>A0A385PWY3</accession>